<evidence type="ECO:0000313" key="2">
    <source>
        <dbReference type="EMBL" id="RVW06228.1"/>
    </source>
</evidence>
<dbReference type="Proteomes" id="UP000284333">
    <property type="component" value="Unassembled WGS sequence"/>
</dbReference>
<comment type="caution">
    <text evidence="2">The sequence shown here is derived from an EMBL/GenBank/DDBJ whole genome shotgun (WGS) entry which is preliminary data.</text>
</comment>
<feature type="region of interest" description="Disordered" evidence="1">
    <location>
        <begin position="1"/>
        <end position="41"/>
    </location>
</feature>
<feature type="compositionally biased region" description="Polar residues" evidence="1">
    <location>
        <begin position="16"/>
        <end position="35"/>
    </location>
</feature>
<evidence type="ECO:0008006" key="4">
    <source>
        <dbReference type="Google" id="ProtNLM"/>
    </source>
</evidence>
<keyword evidence="3" id="KW-1185">Reference proteome</keyword>
<gene>
    <name evidence="2" type="ORF">EF834_01880</name>
</gene>
<proteinExistence type="predicted"/>
<evidence type="ECO:0000313" key="3">
    <source>
        <dbReference type="Proteomes" id="UP000284333"/>
    </source>
</evidence>
<evidence type="ECO:0000256" key="1">
    <source>
        <dbReference type="SAM" id="MobiDB-lite"/>
    </source>
</evidence>
<dbReference type="RefSeq" id="WP_127945165.1">
    <property type="nucleotide sequence ID" value="NZ_RKLN01000001.1"/>
</dbReference>
<dbReference type="AlphaFoldDB" id="A0A438B5M1"/>
<name>A0A438B5M1_9NOCA</name>
<organism evidence="2 3">
    <name type="scientific">Rhodococcus spongiicola</name>
    <dbReference type="NCBI Taxonomy" id="2487352"/>
    <lineage>
        <taxon>Bacteria</taxon>
        <taxon>Bacillati</taxon>
        <taxon>Actinomycetota</taxon>
        <taxon>Actinomycetes</taxon>
        <taxon>Mycobacteriales</taxon>
        <taxon>Nocardiaceae</taxon>
        <taxon>Rhodococcus</taxon>
    </lineage>
</organism>
<protein>
    <recommendedName>
        <fullName evidence="4">Head-tail adaptor protein</fullName>
    </recommendedName>
</protein>
<dbReference type="OrthoDB" id="4464975at2"/>
<reference evidence="2 3" key="1">
    <citation type="submission" date="2018-11" db="EMBL/GenBank/DDBJ databases">
        <title>Rhodococcus spongicola sp. nov. and Rhodococcus xishaensis sp. nov. from marine sponges.</title>
        <authorList>
            <person name="Li L."/>
            <person name="Lin H.W."/>
        </authorList>
    </citation>
    <scope>NUCLEOTIDE SEQUENCE [LARGE SCALE GENOMIC DNA]</scope>
    <source>
        <strain evidence="2 3">LHW50502</strain>
    </source>
</reference>
<dbReference type="EMBL" id="RKLN01000001">
    <property type="protein sequence ID" value="RVW06228.1"/>
    <property type="molecule type" value="Genomic_DNA"/>
</dbReference>
<sequence length="106" mass="11647">MSETVIRIRRTPGGLDTNNDPIPSTVERTPLQTKGVTPGASRRNTALARNGETIEHTVYFSPAPDLTDDDQLEIRGRVCDIRILDWQSAFGTGRRALEVLASISRG</sequence>
<accession>A0A438B5M1</accession>